<feature type="compositionally biased region" description="Basic and acidic residues" evidence="2">
    <location>
        <begin position="257"/>
        <end position="291"/>
    </location>
</feature>
<feature type="region of interest" description="Disordered" evidence="2">
    <location>
        <begin position="668"/>
        <end position="688"/>
    </location>
</feature>
<feature type="coiled-coil region" evidence="1">
    <location>
        <begin position="890"/>
        <end position="1006"/>
    </location>
</feature>
<dbReference type="Gene3D" id="1.10.287.1490">
    <property type="match status" value="1"/>
</dbReference>
<feature type="region of interest" description="Disordered" evidence="2">
    <location>
        <begin position="305"/>
        <end position="369"/>
    </location>
</feature>
<proteinExistence type="predicted"/>
<feature type="non-terminal residue" evidence="3">
    <location>
        <position position="1"/>
    </location>
</feature>
<dbReference type="GO" id="GO:0000785">
    <property type="term" value="C:chromatin"/>
    <property type="evidence" value="ECO:0007669"/>
    <property type="project" value="TreeGrafter"/>
</dbReference>
<evidence type="ECO:0000256" key="1">
    <source>
        <dbReference type="SAM" id="Coils"/>
    </source>
</evidence>
<feature type="region of interest" description="Disordered" evidence="2">
    <location>
        <begin position="1143"/>
        <end position="1196"/>
    </location>
</feature>
<protein>
    <submittedName>
        <fullName evidence="3">Uncharacterized protein</fullName>
    </submittedName>
</protein>
<keyword evidence="1" id="KW-0175">Coiled coil</keyword>
<name>A0A061RP90_9CHLO</name>
<feature type="compositionally biased region" description="Basic and acidic residues" evidence="2">
    <location>
        <begin position="1151"/>
        <end position="1160"/>
    </location>
</feature>
<reference evidence="3" key="1">
    <citation type="submission" date="2014-05" db="EMBL/GenBank/DDBJ databases">
        <title>The transcriptome of the halophilic microalga Tetraselmis sp. GSL018 isolated from the Great Salt Lake, Utah.</title>
        <authorList>
            <person name="Jinkerson R.E."/>
            <person name="D'Adamo S."/>
            <person name="Posewitz M.C."/>
        </authorList>
    </citation>
    <scope>NUCLEOTIDE SEQUENCE</scope>
    <source>
        <strain evidence="3">GSL018</strain>
    </source>
</reference>
<feature type="compositionally biased region" description="Polar residues" evidence="2">
    <location>
        <begin position="1164"/>
        <end position="1175"/>
    </location>
</feature>
<dbReference type="GO" id="GO:0000793">
    <property type="term" value="C:condensed chromosome"/>
    <property type="evidence" value="ECO:0007669"/>
    <property type="project" value="TreeGrafter"/>
</dbReference>
<dbReference type="PANTHER" id="PTHR43941">
    <property type="entry name" value="STRUCTURAL MAINTENANCE OF CHROMOSOMES PROTEIN 2"/>
    <property type="match status" value="1"/>
</dbReference>
<organism evidence="3">
    <name type="scientific">Tetraselmis sp. GSL018</name>
    <dbReference type="NCBI Taxonomy" id="582737"/>
    <lineage>
        <taxon>Eukaryota</taxon>
        <taxon>Viridiplantae</taxon>
        <taxon>Chlorophyta</taxon>
        <taxon>core chlorophytes</taxon>
        <taxon>Chlorodendrophyceae</taxon>
        <taxon>Chlorodendrales</taxon>
        <taxon>Chlorodendraceae</taxon>
        <taxon>Tetraselmis</taxon>
    </lineage>
</organism>
<evidence type="ECO:0000256" key="2">
    <source>
        <dbReference type="SAM" id="MobiDB-lite"/>
    </source>
</evidence>
<feature type="compositionally biased region" description="Basic and acidic residues" evidence="2">
    <location>
        <begin position="307"/>
        <end position="369"/>
    </location>
</feature>
<dbReference type="AlphaFoldDB" id="A0A061RP90"/>
<feature type="region of interest" description="Disordered" evidence="2">
    <location>
        <begin position="1051"/>
        <end position="1114"/>
    </location>
</feature>
<dbReference type="GO" id="GO:0003682">
    <property type="term" value="F:chromatin binding"/>
    <property type="evidence" value="ECO:0007669"/>
    <property type="project" value="TreeGrafter"/>
</dbReference>
<dbReference type="PANTHER" id="PTHR43941:SF1">
    <property type="entry name" value="STRUCTURAL MAINTENANCE OF CHROMOSOMES PROTEIN 2"/>
    <property type="match status" value="1"/>
</dbReference>
<dbReference type="GO" id="GO:0000796">
    <property type="term" value="C:condensin complex"/>
    <property type="evidence" value="ECO:0007669"/>
    <property type="project" value="TreeGrafter"/>
</dbReference>
<feature type="region of interest" description="Disordered" evidence="2">
    <location>
        <begin position="199"/>
        <end position="291"/>
    </location>
</feature>
<feature type="compositionally biased region" description="Basic and acidic residues" evidence="2">
    <location>
        <begin position="1093"/>
        <end position="1106"/>
    </location>
</feature>
<feature type="compositionally biased region" description="Basic and acidic residues" evidence="2">
    <location>
        <begin position="467"/>
        <end position="481"/>
    </location>
</feature>
<dbReference type="GO" id="GO:0007076">
    <property type="term" value="P:mitotic chromosome condensation"/>
    <property type="evidence" value="ECO:0007669"/>
    <property type="project" value="TreeGrafter"/>
</dbReference>
<dbReference type="EMBL" id="GBEZ01013487">
    <property type="protein sequence ID" value="JAC72500.1"/>
    <property type="molecule type" value="Transcribed_RNA"/>
</dbReference>
<feature type="compositionally biased region" description="Basic and acidic residues" evidence="2">
    <location>
        <begin position="200"/>
        <end position="221"/>
    </location>
</feature>
<accession>A0A061RP90</accession>
<feature type="compositionally biased region" description="Basic and acidic residues" evidence="2">
    <location>
        <begin position="1075"/>
        <end position="1086"/>
    </location>
</feature>
<sequence>GADLQALGKEKDKLQSRNQELQYELSGLRQHMGSAVEAKDAEIGQLRGRAGQLEEALADEKARAQETESGLKARARSLEGELASEARAREEVEALRDQGERDLGAARRELSAVRQDLAAARGENARLWEDAEGKDAEIKERTAELEGLQRRLAEEQRDLGAALAERDGRIARLEAELEEVRGELSHLQDKMGSLRHRLEHKGAKLERAEQAVGRAREEAEGLKQSLHEQQQLRAEAETNAETLSERISHLRQQVSAREAEAGEKDEAIEQMRNEAKAREKDLGAERDEKAKEDLQAALGRTESALRAAREKAAESKAEAGRLEEQVSELRARHGSMEEAKARELDAARAQLEEERAHAKSAEAEAERTRRALQAELGELQKEYDGACRDSKSIRDRLEKLLKCASDQLDFMAGECWRTLDDDPATAIEKLGNLDGPRQCLPEPLSAMKNMRGRLQSLFEKTLGMARRLESAEESSREEKGRNSVLSDKCAKLEEEVASAEQERSSYRQRLASKDDELQRLQASATELQENLQAARREINELEACVHAAFDTLANVPDADGTTPVPQTRTRKVLKDLPRQASRVSAQHKSLLNKVHEAESEAQRLSKELTARQNEVYRLESLLQDEKASCQAANAELQRAKEELRKQIDVHENGIEDLTREIKRLKHATQQKLEEAESVSRQQREESERKVGQALEAGRLLASYAVPANATIKQLTSQKDLLSKLAAGYFKELSETRRSLEGVYKQHCAQPHGELPRELRRARRALCGRRLFRAAVRSVMAARRFWSLRNGWELESSLQQLGPAYKVGGNFTRVLAHPQKDIDSVLLGMSSATYAESAKSKAVALQSILDLGPQPLCSLLSRSPRIHMIPEQSAHWRVSIGSFVDGISSYMQDIENQVKLSEDDMAMLQNKLHTIESKRATAEKKAREAEQQCSSLMQQVEDEIRTERKRSAQSSKDYEDRIALLERQLKDATAQAREANEQCQQTANELNKQLKAASNLRQELSQSQFEAQSRSTATNRNLQEMRWQLDQTGKLNQRLQAVNTEQKKANDYYGSISGKQPNFLARSSDPLSSGSRADREKKFRCSDESEDELERPWRNSSPRRDTVAKGQDMLSTKKAQLQCLLKESRRHNEMLRSELNAPSEFSFTETPKQVHDDRATRFEPSASQETVNYKSRTGNDFDDRVPSGMKIHKNTWN</sequence>
<evidence type="ECO:0000313" key="3">
    <source>
        <dbReference type="EMBL" id="JAC72500.1"/>
    </source>
</evidence>
<gene>
    <name evidence="3" type="ORF">TSPGSL018_31178</name>
</gene>
<feature type="region of interest" description="Disordered" evidence="2">
    <location>
        <begin position="467"/>
        <end position="486"/>
    </location>
</feature>